<dbReference type="Proteomes" id="UP000426772">
    <property type="component" value="Unassembled WGS sequence"/>
</dbReference>
<dbReference type="EMBL" id="RCNL01000001">
    <property type="protein sequence ID" value="TXL80730.1"/>
    <property type="molecule type" value="Genomic_DNA"/>
</dbReference>
<keyword evidence="2" id="KW-1185">Reference proteome</keyword>
<sequence>MGLPHLLKFAGKKLIMFLIVVCQDRFLPFPVYVPDVAFLYLTFADRLTFRSKTLRRFLFKDYFLIWH</sequence>
<protein>
    <submittedName>
        <fullName evidence="1">Uncharacterized protein</fullName>
    </submittedName>
</protein>
<reference evidence="1 2" key="1">
    <citation type="submission" date="2018-10" db="EMBL/GenBank/DDBJ databases">
        <title>Draft genome sequence of Pantoea vagans isolated from corpses of the sugarcane aphid Melanaphis sacchari Zehntner.</title>
        <authorList>
            <person name="Toledo E."/>
            <person name="Pena G."/>
            <person name="Lozano L."/>
        </authorList>
    </citation>
    <scope>NUCLEOTIDE SEQUENCE [LARGE SCALE GENOMIC DNA]</scope>
    <source>
        <strain evidence="1 2">ET-90</strain>
    </source>
</reference>
<accession>A0ABY3LJR9</accession>
<gene>
    <name evidence="1" type="ORF">D9O29_01110</name>
</gene>
<evidence type="ECO:0000313" key="2">
    <source>
        <dbReference type="Proteomes" id="UP000426772"/>
    </source>
</evidence>
<evidence type="ECO:0000313" key="1">
    <source>
        <dbReference type="EMBL" id="TXL80730.1"/>
    </source>
</evidence>
<proteinExistence type="predicted"/>
<organism evidence="1 2">
    <name type="scientific">Pantoea vagans</name>
    <dbReference type="NCBI Taxonomy" id="470934"/>
    <lineage>
        <taxon>Bacteria</taxon>
        <taxon>Pseudomonadati</taxon>
        <taxon>Pseudomonadota</taxon>
        <taxon>Gammaproteobacteria</taxon>
        <taxon>Enterobacterales</taxon>
        <taxon>Erwiniaceae</taxon>
        <taxon>Pantoea</taxon>
    </lineage>
</organism>
<name>A0ABY3LJR9_9GAMM</name>
<comment type="caution">
    <text evidence="1">The sequence shown here is derived from an EMBL/GenBank/DDBJ whole genome shotgun (WGS) entry which is preliminary data.</text>
</comment>